<dbReference type="Pfam" id="PF16448">
    <property type="entry name" value="LapD_MoxY_N"/>
    <property type="match status" value="1"/>
</dbReference>
<dbReference type="Gene3D" id="3.30.70.270">
    <property type="match status" value="1"/>
</dbReference>
<dbReference type="PANTHER" id="PTHR33121:SF79">
    <property type="entry name" value="CYCLIC DI-GMP PHOSPHODIESTERASE PDED-RELATED"/>
    <property type="match status" value="1"/>
</dbReference>
<evidence type="ECO:0000259" key="2">
    <source>
        <dbReference type="PROSITE" id="PS50883"/>
    </source>
</evidence>
<dbReference type="InterPro" id="IPR032244">
    <property type="entry name" value="LapD_MoxY_N"/>
</dbReference>
<dbReference type="InterPro" id="IPR029787">
    <property type="entry name" value="Nucleotide_cyclase"/>
</dbReference>
<dbReference type="CDD" id="cd01949">
    <property type="entry name" value="GGDEF"/>
    <property type="match status" value="1"/>
</dbReference>
<evidence type="ECO:0000259" key="4">
    <source>
        <dbReference type="PROSITE" id="PS50887"/>
    </source>
</evidence>
<dbReference type="EC" id="3.1.4.52" evidence="5"/>
<dbReference type="SMART" id="SM00052">
    <property type="entry name" value="EAL"/>
    <property type="match status" value="1"/>
</dbReference>
<dbReference type="InterPro" id="IPR000160">
    <property type="entry name" value="GGDEF_dom"/>
</dbReference>
<dbReference type="Pfam" id="PF00563">
    <property type="entry name" value="EAL"/>
    <property type="match status" value="1"/>
</dbReference>
<feature type="domain" description="GGDEF" evidence="4">
    <location>
        <begin position="266"/>
        <end position="399"/>
    </location>
</feature>
<gene>
    <name evidence="5" type="primary">pdeB_1</name>
    <name evidence="5" type="ORF">GHNINEIG_00219</name>
</gene>
<keyword evidence="1" id="KW-0472">Membrane</keyword>
<dbReference type="InterPro" id="IPR001633">
    <property type="entry name" value="EAL_dom"/>
</dbReference>
<dbReference type="SUPFAM" id="SSF55073">
    <property type="entry name" value="Nucleotide cyclase"/>
    <property type="match status" value="1"/>
</dbReference>
<dbReference type="InterPro" id="IPR050706">
    <property type="entry name" value="Cyclic-di-GMP_PDE-like"/>
</dbReference>
<evidence type="ECO:0000313" key="5">
    <source>
        <dbReference type="EMBL" id="QBZ82195.1"/>
    </source>
</evidence>
<dbReference type="InterPro" id="IPR003660">
    <property type="entry name" value="HAMP_dom"/>
</dbReference>
<dbReference type="PANTHER" id="PTHR33121">
    <property type="entry name" value="CYCLIC DI-GMP PHOSPHODIESTERASE PDEF"/>
    <property type="match status" value="1"/>
</dbReference>
<feature type="transmembrane region" description="Helical" evidence="1">
    <location>
        <begin position="152"/>
        <end position="171"/>
    </location>
</feature>
<keyword evidence="5" id="KW-0378">Hydrolase</keyword>
<dbReference type="GO" id="GO:0007165">
    <property type="term" value="P:signal transduction"/>
    <property type="evidence" value="ECO:0007669"/>
    <property type="project" value="InterPro"/>
</dbReference>
<protein>
    <submittedName>
        <fullName evidence="5">Cyclic di-GMP phosphodiesterase PdeB</fullName>
        <ecNumber evidence="5">3.1.4.52</ecNumber>
    </submittedName>
</protein>
<sequence length="645" mass="73154">MSLSKQMMLFITAMLVILLLGTFLLNLNNTRSFLEAQLQSHAQDTATSLGLSLSSVADPADSSSMETMINAVFDRGYYSHITMLDMDGKLIYEKNNTQKINGIPNWFIDLISIEAPDAEALVQSGWVPIGHLVVQSHPGYAYIELWKTALSLLLWFLIAAGVAIGFAAYALRVMLAPLKKMEKQAEAIVRKEYLLQDALPGTIEFKRVVSAMNAMVHKMKTVFDRDAQHAEKLQKLAYQDGVTGLSNRRHFEMNIDALLDKQAEASPGTICLIRIHHLKELNDQFGYMAGDNLVKALADKMTHNLNFENSFYARLNGSELLTIMPTISGKKLSKPVSEICQSIPKVLSHLKASESTISISVAYLDYSPGDDRSHLLAQLDFATKEADQLGQNQFFYYQPEKVNAENDTRWKEMLNDAIENKRFILFQQAAYDENRKIYNREALLRLKDKNNTIHPASFFIPAIRKLNKMDEIDKLAVSLAVTYLSKHRLFHGERLAINLGQCVIRDQTLQDWLFQQLDTVDSNQIAIEIPEAIINANRNEARSLIEKIKSAGIHFGLDHFGNRFTDMNYIQEFRPDYIKLDTSFSKAIEEDDQTRYYVSSLCDMSESLDIQIIAMSIETETQLQAFKELGIHHFQGYYFGAPKTL</sequence>
<keyword evidence="6" id="KW-1185">Reference proteome</keyword>
<dbReference type="PROSITE" id="PS50885">
    <property type="entry name" value="HAMP"/>
    <property type="match status" value="1"/>
</dbReference>
<dbReference type="InterPro" id="IPR035919">
    <property type="entry name" value="EAL_sf"/>
</dbReference>
<dbReference type="PROSITE" id="PS50887">
    <property type="entry name" value="GGDEF"/>
    <property type="match status" value="1"/>
</dbReference>
<feature type="domain" description="HAMP" evidence="3">
    <location>
        <begin position="172"/>
        <end position="224"/>
    </location>
</feature>
<dbReference type="GO" id="GO:0016020">
    <property type="term" value="C:membrane"/>
    <property type="evidence" value="ECO:0007669"/>
    <property type="project" value="InterPro"/>
</dbReference>
<dbReference type="Gene3D" id="3.30.110.200">
    <property type="match status" value="1"/>
</dbReference>
<dbReference type="PROSITE" id="PS50883">
    <property type="entry name" value="EAL"/>
    <property type="match status" value="1"/>
</dbReference>
<dbReference type="InterPro" id="IPR043128">
    <property type="entry name" value="Rev_trsase/Diguanyl_cyclase"/>
</dbReference>
<dbReference type="RefSeq" id="WP_135794942.1">
    <property type="nucleotide sequence ID" value="NZ_CP032096.1"/>
</dbReference>
<dbReference type="Gene3D" id="3.20.20.450">
    <property type="entry name" value="EAL domain"/>
    <property type="match status" value="1"/>
</dbReference>
<dbReference type="GO" id="GO:0071111">
    <property type="term" value="F:cyclic-guanylate-specific phosphodiesterase activity"/>
    <property type="evidence" value="ECO:0007669"/>
    <property type="project" value="UniProtKB-EC"/>
</dbReference>
<dbReference type="Pfam" id="PF00990">
    <property type="entry name" value="GGDEF"/>
    <property type="match status" value="1"/>
</dbReference>
<dbReference type="InterPro" id="IPR042461">
    <property type="entry name" value="LapD_MoxY_peri_C"/>
</dbReference>
<dbReference type="SUPFAM" id="SSF141868">
    <property type="entry name" value="EAL domain-like"/>
    <property type="match status" value="1"/>
</dbReference>
<reference evidence="5 6" key="1">
    <citation type="submission" date="2018-08" db="EMBL/GenBank/DDBJ databases">
        <title>Horizontal acquisition of hydrogen conversion ability and other habitat adaptations in Hydrogenovibrio crunogenus strains.</title>
        <authorList>
            <person name="Gonnella G."/>
            <person name="Adam N."/>
            <person name="Perner M."/>
        </authorList>
    </citation>
    <scope>NUCLEOTIDE SEQUENCE [LARGE SCALE GENOMIC DNA]</scope>
    <source>
        <strain evidence="5 6">SP-41</strain>
    </source>
</reference>
<keyword evidence="1" id="KW-0812">Transmembrane</keyword>
<feature type="domain" description="EAL" evidence="2">
    <location>
        <begin position="407"/>
        <end position="645"/>
    </location>
</feature>
<dbReference type="CDD" id="cd01948">
    <property type="entry name" value="EAL"/>
    <property type="match status" value="1"/>
</dbReference>
<accession>A0A4P7NXK1</accession>
<dbReference type="Gene3D" id="6.20.270.20">
    <property type="entry name" value="LapD/MoxY periplasmic domain"/>
    <property type="match status" value="1"/>
</dbReference>
<organism evidence="5 6">
    <name type="scientific">Hydrogenovibrio crunogenus</name>
    <dbReference type="NCBI Taxonomy" id="39765"/>
    <lineage>
        <taxon>Bacteria</taxon>
        <taxon>Pseudomonadati</taxon>
        <taxon>Pseudomonadota</taxon>
        <taxon>Gammaproteobacteria</taxon>
        <taxon>Thiotrichales</taxon>
        <taxon>Piscirickettsiaceae</taxon>
        <taxon>Hydrogenovibrio</taxon>
    </lineage>
</organism>
<keyword evidence="1" id="KW-1133">Transmembrane helix</keyword>
<proteinExistence type="predicted"/>
<evidence type="ECO:0000313" key="6">
    <source>
        <dbReference type="Proteomes" id="UP000296201"/>
    </source>
</evidence>
<dbReference type="NCBIfam" id="TIGR00254">
    <property type="entry name" value="GGDEF"/>
    <property type="match status" value="1"/>
</dbReference>
<dbReference type="AlphaFoldDB" id="A0A4P7NXK1"/>
<dbReference type="EMBL" id="CP032096">
    <property type="protein sequence ID" value="QBZ82195.1"/>
    <property type="molecule type" value="Genomic_DNA"/>
</dbReference>
<name>A0A4P7NXK1_9GAMM</name>
<evidence type="ECO:0000256" key="1">
    <source>
        <dbReference type="SAM" id="Phobius"/>
    </source>
</evidence>
<dbReference type="Proteomes" id="UP000296201">
    <property type="component" value="Chromosome"/>
</dbReference>
<dbReference type="SMART" id="SM00267">
    <property type="entry name" value="GGDEF"/>
    <property type="match status" value="1"/>
</dbReference>
<dbReference type="OrthoDB" id="5894408at2"/>
<evidence type="ECO:0000259" key="3">
    <source>
        <dbReference type="PROSITE" id="PS50885"/>
    </source>
</evidence>